<organism evidence="3 4">
    <name type="scientific">Cellulomonas carbonis T26</name>
    <dbReference type="NCBI Taxonomy" id="947969"/>
    <lineage>
        <taxon>Bacteria</taxon>
        <taxon>Bacillati</taxon>
        <taxon>Actinomycetota</taxon>
        <taxon>Actinomycetes</taxon>
        <taxon>Micrococcales</taxon>
        <taxon>Cellulomonadaceae</taxon>
        <taxon>Cellulomonas</taxon>
    </lineage>
</organism>
<sequence length="904" mass="93728">MKTLRRLLAATTAAAVTAVLALVPVGAAQAAEEVYPAPSSGYWTVDGRGWGHGRGMSQWGSQGAALQGVPAHRILSFYYPGTNQHFLGNPRVTVALTRYAPTSSVTVWSPRGRTIRMGGISAEQILPAGRWTVTVSGGTVTAQRRAHGDPTGPVTETRTYTGALNTTVLRFESCTGATVSTCDQGGMVVAPSSTSTTGRWYRGDLQIVPTGSGGGAGFDVRNGVFMEDYLRSVVPRESPASWEYAALEAQSVAARSYAWHKVVNGNPLCDTTACQVYFGRGDANAAGDVTEPYEHARTDEAIRRTGGTVLYYGGRIAFTEFSSNNGGWTTASDVAYQVAKEDPWTGPSAPRTTWEQRLTVAAVEQSCPSGGKLRNLVVVSRTGLGPLGGRVTRARLECTTGNREISTPAFGMYSSWWKPRPTTPVLGSPAISATTTAPGQPVVLGVTPNVSMSWTLTVRDTSTGRVAQTVTGSATVGVRFNAGWDTSYSPRAVGVSPYVGPGVYELTLVGKDATGKTTAPVVRRVTVTKPADPPRVAAVPLVPNAGYVALPPKRLLDTRTTFQSLGAGQRVDLTVLGREGIPTTGVSAVVLNVTMVTPTTDGHLRIWPAGSNLPNASAVNTTGRRTQASLVTVGVGGQGKVSLWNAAGTTHYLVDVLGYYTTSLTTSSRYLAAQAPVRAADTRSGGPLTATTPLTVDVAAALGQPAGSISAATVNVTTTRAGGNGYVVAYGSGALPPTSTVNHMPGADVANRAVVPVVNGKVTVALRGAPAHVVVDVTGWYAARGATTGAVFTPVQPSRLLDTRSGRPLGAGETRSLTVTGGVVPNGATALVGTLTAVEQTAPVTHARVWPAGLPLTPTSDLNSGSGRTQSNTVVVRPGTGGAVQLYNDAGQSDLILDAVGYFR</sequence>
<dbReference type="EMBL" id="AXCY01000110">
    <property type="protein sequence ID" value="KGM09263.1"/>
    <property type="molecule type" value="Genomic_DNA"/>
</dbReference>
<accession>A0A0A0BL91</accession>
<comment type="caution">
    <text evidence="3">The sequence shown here is derived from an EMBL/GenBank/DDBJ whole genome shotgun (WGS) entry which is preliminary data.</text>
</comment>
<evidence type="ECO:0000256" key="1">
    <source>
        <dbReference type="SAM" id="SignalP"/>
    </source>
</evidence>
<dbReference type="Pfam" id="PF08486">
    <property type="entry name" value="SpoIID"/>
    <property type="match status" value="1"/>
</dbReference>
<reference evidence="3 4" key="2">
    <citation type="journal article" date="2015" name="Stand. Genomic Sci.">
        <title>Draft genome sequence of Cellulomonas carbonis T26(T) and comparative analysis of six Cellulomonas genomes.</title>
        <authorList>
            <person name="Zhuang W."/>
            <person name="Zhang S."/>
            <person name="Xia X."/>
            <person name="Wang G."/>
        </authorList>
    </citation>
    <scope>NUCLEOTIDE SEQUENCE [LARGE SCALE GENOMIC DNA]</scope>
    <source>
        <strain evidence="3 4">T26</strain>
    </source>
</reference>
<name>A0A0A0BL91_9CELL</name>
<dbReference type="OrthoDB" id="9773852at2"/>
<feature type="domain" description="Sporulation stage II protein D amidase enhancer LytB N-terminal" evidence="2">
    <location>
        <begin position="218"/>
        <end position="312"/>
    </location>
</feature>
<evidence type="ECO:0000259" key="2">
    <source>
        <dbReference type="Pfam" id="PF08486"/>
    </source>
</evidence>
<feature type="chain" id="PRO_5001967343" description="Sporulation stage II protein D amidase enhancer LytB N-terminal domain-containing protein" evidence="1">
    <location>
        <begin position="31"/>
        <end position="904"/>
    </location>
</feature>
<dbReference type="InterPro" id="IPR013486">
    <property type="entry name" value="SpoIID/LytB"/>
</dbReference>
<reference evidence="3 4" key="1">
    <citation type="submission" date="2013-08" db="EMBL/GenBank/DDBJ databases">
        <title>Genome sequencing of Cellulomonas carbonis T26.</title>
        <authorList>
            <person name="Chen F."/>
            <person name="Li Y."/>
            <person name="Wang G."/>
        </authorList>
    </citation>
    <scope>NUCLEOTIDE SEQUENCE [LARGE SCALE GENOMIC DNA]</scope>
    <source>
        <strain evidence="3 4">T26</strain>
    </source>
</reference>
<dbReference type="InterPro" id="IPR013693">
    <property type="entry name" value="SpoIID/LytB_N"/>
</dbReference>
<dbReference type="GO" id="GO:0030435">
    <property type="term" value="P:sporulation resulting in formation of a cellular spore"/>
    <property type="evidence" value="ECO:0007669"/>
    <property type="project" value="InterPro"/>
</dbReference>
<dbReference type="RefSeq" id="WP_043609038.1">
    <property type="nucleotide sequence ID" value="NZ_AXCY01000110.1"/>
</dbReference>
<protein>
    <recommendedName>
        <fullName evidence="2">Sporulation stage II protein D amidase enhancer LytB N-terminal domain-containing protein</fullName>
    </recommendedName>
</protein>
<keyword evidence="4" id="KW-1185">Reference proteome</keyword>
<feature type="signal peptide" evidence="1">
    <location>
        <begin position="1"/>
        <end position="30"/>
    </location>
</feature>
<evidence type="ECO:0000313" key="3">
    <source>
        <dbReference type="EMBL" id="KGM09263.1"/>
    </source>
</evidence>
<dbReference type="AlphaFoldDB" id="A0A0A0BL91"/>
<dbReference type="PROSITE" id="PS51318">
    <property type="entry name" value="TAT"/>
    <property type="match status" value="1"/>
</dbReference>
<dbReference type="InterPro" id="IPR006311">
    <property type="entry name" value="TAT_signal"/>
</dbReference>
<dbReference type="NCBIfam" id="TIGR02669">
    <property type="entry name" value="SpoIID_LytB"/>
    <property type="match status" value="1"/>
</dbReference>
<dbReference type="Proteomes" id="UP000029839">
    <property type="component" value="Unassembled WGS sequence"/>
</dbReference>
<proteinExistence type="predicted"/>
<keyword evidence="1" id="KW-0732">Signal</keyword>
<evidence type="ECO:0000313" key="4">
    <source>
        <dbReference type="Proteomes" id="UP000029839"/>
    </source>
</evidence>
<gene>
    <name evidence="3" type="ORF">N868_03625</name>
</gene>